<sequence>MDCCPVCNIDLGCIPVEKLRPDHNMHDIVSKVFPPKKSMVKAPEVTVPSISLPLKRKERSLSSLVVSTPKVSVQTNLIGRRTKAPKRSAAQGGSQFSGEVPNKKEEEYIDNCAESSSSEALNKFPNKHQLKETSTTTPYSSNLKCPGGAGETGIEPRERNAKLWTPLNCLLEVATGTKPSKFDYQDVKNANQESDGFSKKEYLISRNKAKSDKPDEGESYMFGSNEREIRHRMKVEEEDKARTLLAGEVRSRRLHAMKRKRSAAAAKLVPPQVVMNAMRDKQDRRNSPIWFSLVASVEQEGCSPLPQISANYLRVKDGNLPVVFIQKYLTKKLDLANESEVQVMCHGQTMHPSLRLHDLVDLWVKATSRTKKVSTTMVGASAKDFVMILSYARSSGPAG</sequence>
<evidence type="ECO:0000256" key="1">
    <source>
        <dbReference type="SAM" id="MobiDB-lite"/>
    </source>
</evidence>
<dbReference type="OMA" id="RRICPIW"/>
<name>A0A7N0SVV3_KALFE</name>
<dbReference type="PANTHER" id="PTHR46293">
    <property type="entry name" value="E3 UBIQUITIN PROTEIN LIGASE DRIP1"/>
    <property type="match status" value="1"/>
</dbReference>
<reference evidence="2" key="1">
    <citation type="submission" date="2021-01" db="UniProtKB">
        <authorList>
            <consortium name="EnsemblPlants"/>
        </authorList>
    </citation>
    <scope>IDENTIFICATION</scope>
</reference>
<keyword evidence="3" id="KW-1185">Reference proteome</keyword>
<feature type="region of interest" description="Disordered" evidence="1">
    <location>
        <begin position="79"/>
        <end position="112"/>
    </location>
</feature>
<dbReference type="EnsemblPlants" id="Kaladp0007s0101.1.v1.1">
    <property type="protein sequence ID" value="Kaladp0007s0101.1.v1.1"/>
    <property type="gene ID" value="Kaladp0007s0101.v1.1"/>
</dbReference>
<dbReference type="AlphaFoldDB" id="A0A7N0SVV3"/>
<dbReference type="GO" id="GO:0004842">
    <property type="term" value="F:ubiquitin-protein transferase activity"/>
    <property type="evidence" value="ECO:0007669"/>
    <property type="project" value="InterPro"/>
</dbReference>
<dbReference type="InterPro" id="IPR044807">
    <property type="entry name" value="DRIP1-like"/>
</dbReference>
<feature type="compositionally biased region" description="Polar residues" evidence="1">
    <location>
        <begin position="132"/>
        <end position="143"/>
    </location>
</feature>
<protein>
    <recommendedName>
        <fullName evidence="4">E3 ubiquitin protein ligase DRIP2</fullName>
    </recommendedName>
</protein>
<dbReference type="Gene3D" id="3.10.20.90">
    <property type="entry name" value="Phosphatidylinositol 3-kinase Catalytic Subunit, Chain A, domain 1"/>
    <property type="match status" value="1"/>
</dbReference>
<dbReference type="PANTHER" id="PTHR46293:SF1">
    <property type="entry name" value="OS03G0632800 PROTEIN"/>
    <property type="match status" value="1"/>
</dbReference>
<feature type="region of interest" description="Disordered" evidence="1">
    <location>
        <begin position="129"/>
        <end position="151"/>
    </location>
</feature>
<proteinExistence type="predicted"/>
<accession>A0A7N0SVV3</accession>
<dbReference type="Proteomes" id="UP000594263">
    <property type="component" value="Unplaced"/>
</dbReference>
<evidence type="ECO:0008006" key="4">
    <source>
        <dbReference type="Google" id="ProtNLM"/>
    </source>
</evidence>
<organism evidence="2 3">
    <name type="scientific">Kalanchoe fedtschenkoi</name>
    <name type="common">Lavender scallops</name>
    <name type="synonym">South American air plant</name>
    <dbReference type="NCBI Taxonomy" id="63787"/>
    <lineage>
        <taxon>Eukaryota</taxon>
        <taxon>Viridiplantae</taxon>
        <taxon>Streptophyta</taxon>
        <taxon>Embryophyta</taxon>
        <taxon>Tracheophyta</taxon>
        <taxon>Spermatophyta</taxon>
        <taxon>Magnoliopsida</taxon>
        <taxon>eudicotyledons</taxon>
        <taxon>Gunneridae</taxon>
        <taxon>Pentapetalae</taxon>
        <taxon>Saxifragales</taxon>
        <taxon>Crassulaceae</taxon>
        <taxon>Kalanchoe</taxon>
    </lineage>
</organism>
<dbReference type="Gramene" id="Kaladp0007s0101.1.v1.1">
    <property type="protein sequence ID" value="Kaladp0007s0101.1.v1.1"/>
    <property type="gene ID" value="Kaladp0007s0101.v1.1"/>
</dbReference>
<evidence type="ECO:0000313" key="2">
    <source>
        <dbReference type="EnsemblPlants" id="Kaladp0007s0101.1.v1.1"/>
    </source>
</evidence>
<evidence type="ECO:0000313" key="3">
    <source>
        <dbReference type="Proteomes" id="UP000594263"/>
    </source>
</evidence>